<keyword evidence="2" id="KW-1185">Reference proteome</keyword>
<dbReference type="Proteomes" id="UP000660454">
    <property type="component" value="Unassembled WGS sequence"/>
</dbReference>
<dbReference type="EMBL" id="BOOF01000031">
    <property type="protein sequence ID" value="GIH64307.1"/>
    <property type="molecule type" value="Genomic_DNA"/>
</dbReference>
<sequence>MARALIRIRIRIVEPAGGKVLLLSLRNVRSVTTRHRDRTCRPLRLALREGALRGESRTRDRSAGAAVTYERSGCFPVAFRPGQSW</sequence>
<name>A0ABQ4GSB1_9ACTN</name>
<evidence type="ECO:0000313" key="1">
    <source>
        <dbReference type="EMBL" id="GIH64307.1"/>
    </source>
</evidence>
<reference evidence="1 2" key="1">
    <citation type="submission" date="2021-01" db="EMBL/GenBank/DDBJ databases">
        <title>Whole genome shotgun sequence of Microbispora siamensis NBRC 104113.</title>
        <authorList>
            <person name="Komaki H."/>
            <person name="Tamura T."/>
        </authorList>
    </citation>
    <scope>NUCLEOTIDE SEQUENCE [LARGE SCALE GENOMIC DNA]</scope>
    <source>
        <strain evidence="1 2">NBRC 104113</strain>
    </source>
</reference>
<organism evidence="1 2">
    <name type="scientific">Microbispora siamensis</name>
    <dbReference type="NCBI Taxonomy" id="564413"/>
    <lineage>
        <taxon>Bacteria</taxon>
        <taxon>Bacillati</taxon>
        <taxon>Actinomycetota</taxon>
        <taxon>Actinomycetes</taxon>
        <taxon>Streptosporangiales</taxon>
        <taxon>Streptosporangiaceae</taxon>
        <taxon>Microbispora</taxon>
    </lineage>
</organism>
<gene>
    <name evidence="1" type="ORF">Msi02_51240</name>
</gene>
<comment type="caution">
    <text evidence="1">The sequence shown here is derived from an EMBL/GenBank/DDBJ whole genome shotgun (WGS) entry which is preliminary data.</text>
</comment>
<accession>A0ABQ4GSB1</accession>
<evidence type="ECO:0000313" key="2">
    <source>
        <dbReference type="Proteomes" id="UP000660454"/>
    </source>
</evidence>
<proteinExistence type="predicted"/>
<protein>
    <submittedName>
        <fullName evidence="1">Uncharacterized protein</fullName>
    </submittedName>
</protein>